<protein>
    <submittedName>
        <fullName evidence="1">DUF4276 family protein</fullName>
    </submittedName>
</protein>
<comment type="caution">
    <text evidence="1">The sequence shown here is derived from an EMBL/GenBank/DDBJ whole genome shotgun (WGS) entry which is preliminary data.</text>
</comment>
<dbReference type="InterPro" id="IPR025455">
    <property type="entry name" value="DUF4276"/>
</dbReference>
<accession>A0A6B1D8U1</accession>
<name>A0A6B1D8U1_9CHLR</name>
<dbReference type="EMBL" id="VXMH01000069">
    <property type="protein sequence ID" value="MYC95853.1"/>
    <property type="molecule type" value="Genomic_DNA"/>
</dbReference>
<dbReference type="AlphaFoldDB" id="A0A6B1D8U1"/>
<proteinExistence type="predicted"/>
<dbReference type="Pfam" id="PF14103">
    <property type="entry name" value="DUF4276"/>
    <property type="match status" value="1"/>
</dbReference>
<evidence type="ECO:0000313" key="1">
    <source>
        <dbReference type="EMBL" id="MYC95853.1"/>
    </source>
</evidence>
<gene>
    <name evidence="1" type="ORF">F4X14_12895</name>
</gene>
<reference evidence="1" key="1">
    <citation type="submission" date="2019-09" db="EMBL/GenBank/DDBJ databases">
        <title>Characterisation of the sponge microbiome using genome-centric metagenomics.</title>
        <authorList>
            <person name="Engelberts J.P."/>
            <person name="Robbins S.J."/>
            <person name="De Goeij J.M."/>
            <person name="Aranda M."/>
            <person name="Bell S.C."/>
            <person name="Webster N.S."/>
        </authorList>
    </citation>
    <scope>NUCLEOTIDE SEQUENCE</scope>
    <source>
        <strain evidence="1">SB0661_bin_32</strain>
    </source>
</reference>
<sequence>MVKIQPIVEGHGDVKAFPVLLRRLITEAQAWGLDVGRPIRKPRNQLVRETELKRAVRLALLQPECSGVLILFDGDSDCPAELGPAVQGWAVAEAGGVPCEVVIAHREYEAWFLASIESMLGYRRIRADAQSHPNPEQPRGAKGQLEARMEAGATYLETTDQPALSAKFSLATAHQRCRSFRKLASSFGRLVRSMGQEVSEWPPARWAENG</sequence>
<organism evidence="1">
    <name type="scientific">Caldilineaceae bacterium SB0661_bin_32</name>
    <dbReference type="NCBI Taxonomy" id="2605255"/>
    <lineage>
        <taxon>Bacteria</taxon>
        <taxon>Bacillati</taxon>
        <taxon>Chloroflexota</taxon>
        <taxon>Caldilineae</taxon>
        <taxon>Caldilineales</taxon>
        <taxon>Caldilineaceae</taxon>
    </lineage>
</organism>